<proteinExistence type="predicted"/>
<sequence length="388" mass="43227">MGENETLPGAPTAVGNIENPHQSNESRMSYANTIANSKLPRKGQAIIIESLEGLTLEDYIDGLEELTDVNNVLAISKVSGSRVCIYLSKKDQVTQLKNKTVNIKEYALEIKPLVPSSNRHTEEVQHKLTPQNLPNSKRPRSSTSGSVLADHSIDKEDDIQLASTSNNISIDVPIDKPAENEVLKTSKKRRTGNPLSQTEKERRVEEALSSAIDALKSQISPAIDYAEFVEFLYRIGWGNLDGKCNRNLQCRYRFINSKSPIFDIVFEMEANDSKIMFGNARSISRREEELPTMLSGINILVCVESWLKDGKTINIPGYVPVQKDREDTDGGGIIFLLKSSLDFHILDIPNHPDGKFEICGIRINNVHSRLNVIACYRPPADIVAERLG</sequence>
<evidence type="ECO:0000313" key="2">
    <source>
        <dbReference type="Proteomes" id="UP001239111"/>
    </source>
</evidence>
<comment type="caution">
    <text evidence="1">The sequence shown here is derived from an EMBL/GenBank/DDBJ whole genome shotgun (WGS) entry which is preliminary data.</text>
</comment>
<organism evidence="1 2">
    <name type="scientific">Eretmocerus hayati</name>
    <dbReference type="NCBI Taxonomy" id="131215"/>
    <lineage>
        <taxon>Eukaryota</taxon>
        <taxon>Metazoa</taxon>
        <taxon>Ecdysozoa</taxon>
        <taxon>Arthropoda</taxon>
        <taxon>Hexapoda</taxon>
        <taxon>Insecta</taxon>
        <taxon>Pterygota</taxon>
        <taxon>Neoptera</taxon>
        <taxon>Endopterygota</taxon>
        <taxon>Hymenoptera</taxon>
        <taxon>Apocrita</taxon>
        <taxon>Proctotrupomorpha</taxon>
        <taxon>Chalcidoidea</taxon>
        <taxon>Aphelinidae</taxon>
        <taxon>Aphelininae</taxon>
        <taxon>Eretmocerus</taxon>
    </lineage>
</organism>
<name>A0ACC2NPR2_9HYME</name>
<reference evidence="1" key="1">
    <citation type="submission" date="2023-04" db="EMBL/GenBank/DDBJ databases">
        <title>A chromosome-level genome assembly of the parasitoid wasp Eretmocerus hayati.</title>
        <authorList>
            <person name="Zhong Y."/>
            <person name="Liu S."/>
            <person name="Liu Y."/>
        </authorList>
    </citation>
    <scope>NUCLEOTIDE SEQUENCE</scope>
    <source>
        <strain evidence="1">ZJU_SS_LIU_2023</strain>
    </source>
</reference>
<dbReference type="Proteomes" id="UP001239111">
    <property type="component" value="Chromosome 3"/>
</dbReference>
<gene>
    <name evidence="1" type="ORF">QAD02_004113</name>
</gene>
<accession>A0ACC2NPR2</accession>
<dbReference type="EMBL" id="CM056743">
    <property type="protein sequence ID" value="KAJ8672853.1"/>
    <property type="molecule type" value="Genomic_DNA"/>
</dbReference>
<keyword evidence="2" id="KW-1185">Reference proteome</keyword>
<evidence type="ECO:0000313" key="1">
    <source>
        <dbReference type="EMBL" id="KAJ8672853.1"/>
    </source>
</evidence>
<protein>
    <submittedName>
        <fullName evidence="1">Uncharacterized protein</fullName>
    </submittedName>
</protein>